<dbReference type="VEuPathDB" id="FungiDB:HpaG802947"/>
<dbReference type="EMBL" id="JH598031">
    <property type="status" value="NOT_ANNOTATED_CDS"/>
    <property type="molecule type" value="Genomic_DNA"/>
</dbReference>
<protein>
    <submittedName>
        <fullName evidence="1">Uncharacterized protein</fullName>
    </submittedName>
</protein>
<dbReference type="InParanoid" id="M4B9I7"/>
<dbReference type="Proteomes" id="UP000011713">
    <property type="component" value="Unassembled WGS sequence"/>
</dbReference>
<reference evidence="1" key="2">
    <citation type="submission" date="2015-06" db="UniProtKB">
        <authorList>
            <consortium name="EnsemblProtists"/>
        </authorList>
    </citation>
    <scope>IDENTIFICATION</scope>
    <source>
        <strain evidence="1">Emoy2</strain>
    </source>
</reference>
<dbReference type="AlphaFoldDB" id="M4B9I7"/>
<evidence type="ECO:0000313" key="1">
    <source>
        <dbReference type="EnsemblProtists" id="HpaP802947"/>
    </source>
</evidence>
<accession>M4B9I7</accession>
<organism evidence="1 2">
    <name type="scientific">Hyaloperonospora arabidopsidis (strain Emoy2)</name>
    <name type="common">Downy mildew agent</name>
    <name type="synonym">Peronospora arabidopsidis</name>
    <dbReference type="NCBI Taxonomy" id="559515"/>
    <lineage>
        <taxon>Eukaryota</taxon>
        <taxon>Sar</taxon>
        <taxon>Stramenopiles</taxon>
        <taxon>Oomycota</taxon>
        <taxon>Peronosporomycetes</taxon>
        <taxon>Peronosporales</taxon>
        <taxon>Peronosporaceae</taxon>
        <taxon>Hyaloperonospora</taxon>
    </lineage>
</organism>
<proteinExistence type="predicted"/>
<name>M4B9I7_HYAAE</name>
<reference evidence="2" key="1">
    <citation type="journal article" date="2010" name="Science">
        <title>Signatures of adaptation to obligate biotrophy in the Hyaloperonospora arabidopsidis genome.</title>
        <authorList>
            <person name="Baxter L."/>
            <person name="Tripathy S."/>
            <person name="Ishaque N."/>
            <person name="Boot N."/>
            <person name="Cabral A."/>
            <person name="Kemen E."/>
            <person name="Thines M."/>
            <person name="Ah-Fong A."/>
            <person name="Anderson R."/>
            <person name="Badejoko W."/>
            <person name="Bittner-Eddy P."/>
            <person name="Boore J.L."/>
            <person name="Chibucos M.C."/>
            <person name="Coates M."/>
            <person name="Dehal P."/>
            <person name="Delehaunty K."/>
            <person name="Dong S."/>
            <person name="Downton P."/>
            <person name="Dumas B."/>
            <person name="Fabro G."/>
            <person name="Fronick C."/>
            <person name="Fuerstenberg S.I."/>
            <person name="Fulton L."/>
            <person name="Gaulin E."/>
            <person name="Govers F."/>
            <person name="Hughes L."/>
            <person name="Humphray S."/>
            <person name="Jiang R.H."/>
            <person name="Judelson H."/>
            <person name="Kamoun S."/>
            <person name="Kyung K."/>
            <person name="Meijer H."/>
            <person name="Minx P."/>
            <person name="Morris P."/>
            <person name="Nelson J."/>
            <person name="Phuntumart V."/>
            <person name="Qutob D."/>
            <person name="Rehmany A."/>
            <person name="Rougon-Cardoso A."/>
            <person name="Ryden P."/>
            <person name="Torto-Alalibo T."/>
            <person name="Studholme D."/>
            <person name="Wang Y."/>
            <person name="Win J."/>
            <person name="Wood J."/>
            <person name="Clifton S.W."/>
            <person name="Rogers J."/>
            <person name="Van den Ackerveken G."/>
            <person name="Jones J.D."/>
            <person name="McDowell J.M."/>
            <person name="Beynon J."/>
            <person name="Tyler B.M."/>
        </authorList>
    </citation>
    <scope>NUCLEOTIDE SEQUENCE [LARGE SCALE GENOMIC DNA]</scope>
    <source>
        <strain evidence="2">Emoy2</strain>
    </source>
</reference>
<sequence>MWFQRPRPRREYGNKKIISVSLYIADIPKTYVVLLEFGGDNDADALSGEKTHQHLQRSWAMSTRTKTILDTVSSSKALHVENTTEMHQAEHQQMESVAIYMYTLVQCYKIDESLRLVQHTLSLHFSGLYTHRVGMFNLRTDAAHH</sequence>
<keyword evidence="2" id="KW-1185">Reference proteome</keyword>
<evidence type="ECO:0000313" key="2">
    <source>
        <dbReference type="Proteomes" id="UP000011713"/>
    </source>
</evidence>
<dbReference type="HOGENOM" id="CLU_1790620_0_0_1"/>
<dbReference type="EnsemblProtists" id="HpaT802947">
    <property type="protein sequence ID" value="HpaP802947"/>
    <property type="gene ID" value="HpaG802947"/>
</dbReference>